<keyword evidence="17" id="KW-1185">Reference proteome</keyword>
<keyword evidence="2" id="KW-0597">Phosphoprotein</keyword>
<dbReference type="PROSITE" id="PS50011">
    <property type="entry name" value="PROTEIN_KINASE_DOM"/>
    <property type="match status" value="1"/>
</dbReference>
<dbReference type="Proteomes" id="UP001567538">
    <property type="component" value="Unassembled WGS sequence"/>
</dbReference>
<dbReference type="InterPro" id="IPR050994">
    <property type="entry name" value="At_inactive_RLKs"/>
</dbReference>
<feature type="binding site" evidence="11">
    <location>
        <position position="382"/>
    </location>
    <ligand>
        <name>ATP</name>
        <dbReference type="ChEBI" id="CHEBI:30616"/>
    </ligand>
</feature>
<accession>A0ABD1GXZ7</accession>
<dbReference type="PROSITE" id="PS00107">
    <property type="entry name" value="PROTEIN_KINASE_ATP"/>
    <property type="match status" value="1"/>
</dbReference>
<evidence type="ECO:0000259" key="15">
    <source>
        <dbReference type="PROSITE" id="PS50011"/>
    </source>
</evidence>
<evidence type="ECO:0000256" key="9">
    <source>
        <dbReference type="ARBA" id="ARBA00022989"/>
    </source>
</evidence>
<evidence type="ECO:0000256" key="3">
    <source>
        <dbReference type="ARBA" id="ARBA00022614"/>
    </source>
</evidence>
<dbReference type="FunFam" id="1.10.510.10:FF:000095">
    <property type="entry name" value="protein STRUBBELIG-RECEPTOR FAMILY 8"/>
    <property type="match status" value="1"/>
</dbReference>
<evidence type="ECO:0000256" key="7">
    <source>
        <dbReference type="ARBA" id="ARBA00022741"/>
    </source>
</evidence>
<evidence type="ECO:0000256" key="8">
    <source>
        <dbReference type="ARBA" id="ARBA00022840"/>
    </source>
</evidence>
<dbReference type="Gene3D" id="3.80.10.10">
    <property type="entry name" value="Ribonuclease Inhibitor"/>
    <property type="match status" value="2"/>
</dbReference>
<dbReference type="FunFam" id="3.80.10.10:FF:000234">
    <property type="entry name" value="Probable inactive receptor kinase RLK902"/>
    <property type="match status" value="1"/>
</dbReference>
<feature type="domain" description="Protein kinase" evidence="15">
    <location>
        <begin position="354"/>
        <end position="622"/>
    </location>
</feature>
<dbReference type="Gene3D" id="3.30.200.20">
    <property type="entry name" value="Phosphorylase Kinase, domain 1"/>
    <property type="match status" value="1"/>
</dbReference>
<dbReference type="Gene3D" id="1.10.510.10">
    <property type="entry name" value="Transferase(Phosphotransferase) domain 1"/>
    <property type="match status" value="1"/>
</dbReference>
<dbReference type="GO" id="GO:0016020">
    <property type="term" value="C:membrane"/>
    <property type="evidence" value="ECO:0007669"/>
    <property type="project" value="UniProtKB-SubCell"/>
</dbReference>
<name>A0ABD1GXZ7_SALDI</name>
<keyword evidence="16" id="KW-0675">Receptor</keyword>
<dbReference type="FunFam" id="3.30.200.20:FF:000307">
    <property type="entry name" value="pollen receptor-like kinase 1"/>
    <property type="match status" value="1"/>
</dbReference>
<comment type="subcellular location">
    <subcellularLocation>
        <location evidence="1">Membrane</location>
    </subcellularLocation>
</comment>
<dbReference type="EMBL" id="JBEAFC010000007">
    <property type="protein sequence ID" value="KAL1549043.1"/>
    <property type="molecule type" value="Genomic_DNA"/>
</dbReference>
<dbReference type="PANTHER" id="PTHR48010:SF59">
    <property type="entry name" value="PROTEIN KINASE DOMAIN-CONTAINING PROTEIN"/>
    <property type="match status" value="1"/>
</dbReference>
<dbReference type="Pfam" id="PF08263">
    <property type="entry name" value="LRRNT_2"/>
    <property type="match status" value="1"/>
</dbReference>
<sequence>MMKLRSSFSTCCFFFFMANTMTADLNSDRDALLDFASAMPHARRLNWINTSLICTSWAGVTCSSHGTRVVALRLPAYGLLGPLPDNTLARLDALATLSLRSNYLNGTLPSDLLSLDSLRYVNLQHNRFSGAIPSFQSPLLNVIDLSFNSLTGNIPQTVQNLTRLTALFLQNNSLSGFIPDLNLPDLKHLNFSNNNLNGSVPSHLQRFPASSFTGNSMLCGKPLQTCHVASPPSHSPSPLSPPSRALSPLPPSPQSTFSPTVPQTQKSSKSLGTSSIVALGVGGAAVAAVAASALLVFCLKRRREASGVKGNGVVGRRGDTPKEEFGSGVQEAEKNKLIFFQGSSCSFNLEDLLRASAEVLGKGTYGTTYTAVLEEGTTVVVKRLREVLSGKREFEQQMKAIGKLHPHPNIVPLRAYYHSKEEKLLVYDHVPAGSLSTRLHGNREDERILDWESRVKICLGASKGIAHIHSASRLTHGNIKSSNILLSQDTNACVADFGLTPLMGVPTTPSRGAGYRAPELVEAGSYTQKSDVYSFGVLLLELLTGKSPIQTPGQEDVMDLPRWVQSVVKEEWTAEVFDADLIKYQSVEEEMMQILQIAMACVAKVPEMRPAMDEVVRMIEELRQLSDFGNLPSSSNICSPIS</sequence>
<evidence type="ECO:0000256" key="11">
    <source>
        <dbReference type="PROSITE-ProRule" id="PRU10141"/>
    </source>
</evidence>
<evidence type="ECO:0000313" key="17">
    <source>
        <dbReference type="Proteomes" id="UP001567538"/>
    </source>
</evidence>
<protein>
    <submittedName>
        <fullName evidence="16">Inactive receptor kinase</fullName>
    </submittedName>
</protein>
<proteinExistence type="predicted"/>
<keyword evidence="10 13" id="KW-0472">Membrane</keyword>
<gene>
    <name evidence="16" type="ORF">AAHA92_17196</name>
</gene>
<evidence type="ECO:0000256" key="1">
    <source>
        <dbReference type="ARBA" id="ARBA00004370"/>
    </source>
</evidence>
<evidence type="ECO:0000256" key="4">
    <source>
        <dbReference type="ARBA" id="ARBA00022692"/>
    </source>
</evidence>
<keyword evidence="3" id="KW-0433">Leucine-rich repeat</keyword>
<keyword evidence="9 13" id="KW-1133">Transmembrane helix</keyword>
<feature type="signal peptide" evidence="14">
    <location>
        <begin position="1"/>
        <end position="23"/>
    </location>
</feature>
<evidence type="ECO:0000256" key="13">
    <source>
        <dbReference type="SAM" id="Phobius"/>
    </source>
</evidence>
<feature type="chain" id="PRO_5044810605" evidence="14">
    <location>
        <begin position="24"/>
        <end position="642"/>
    </location>
</feature>
<dbReference type="SMART" id="SM00220">
    <property type="entry name" value="S_TKc"/>
    <property type="match status" value="1"/>
</dbReference>
<dbReference type="PANTHER" id="PTHR48010">
    <property type="entry name" value="OS05G0588300 PROTEIN"/>
    <property type="match status" value="1"/>
</dbReference>
<keyword evidence="4 13" id="KW-0812">Transmembrane</keyword>
<dbReference type="Pfam" id="PF07714">
    <property type="entry name" value="PK_Tyr_Ser-Thr"/>
    <property type="match status" value="1"/>
</dbReference>
<evidence type="ECO:0000256" key="12">
    <source>
        <dbReference type="SAM" id="MobiDB-lite"/>
    </source>
</evidence>
<keyword evidence="8 11" id="KW-0067">ATP-binding</keyword>
<keyword evidence="6" id="KW-0677">Repeat</keyword>
<dbReference type="SUPFAM" id="SSF52058">
    <property type="entry name" value="L domain-like"/>
    <property type="match status" value="1"/>
</dbReference>
<keyword evidence="5 14" id="KW-0732">Signal</keyword>
<evidence type="ECO:0000256" key="5">
    <source>
        <dbReference type="ARBA" id="ARBA00022729"/>
    </source>
</evidence>
<keyword evidence="16" id="KW-0808">Transferase</keyword>
<keyword evidence="7 11" id="KW-0547">Nucleotide-binding</keyword>
<dbReference type="GO" id="GO:0016301">
    <property type="term" value="F:kinase activity"/>
    <property type="evidence" value="ECO:0007669"/>
    <property type="project" value="UniProtKB-KW"/>
</dbReference>
<dbReference type="InterPro" id="IPR017441">
    <property type="entry name" value="Protein_kinase_ATP_BS"/>
</dbReference>
<evidence type="ECO:0000256" key="10">
    <source>
        <dbReference type="ARBA" id="ARBA00023136"/>
    </source>
</evidence>
<dbReference type="SUPFAM" id="SSF56112">
    <property type="entry name" value="Protein kinase-like (PK-like)"/>
    <property type="match status" value="1"/>
</dbReference>
<dbReference type="CDD" id="cd14066">
    <property type="entry name" value="STKc_IRAK"/>
    <property type="match status" value="1"/>
</dbReference>
<evidence type="ECO:0000256" key="2">
    <source>
        <dbReference type="ARBA" id="ARBA00022553"/>
    </source>
</evidence>
<dbReference type="InterPro" id="IPR001245">
    <property type="entry name" value="Ser-Thr/Tyr_kinase_cat_dom"/>
</dbReference>
<dbReference type="InterPro" id="IPR011009">
    <property type="entry name" value="Kinase-like_dom_sf"/>
</dbReference>
<evidence type="ECO:0000256" key="14">
    <source>
        <dbReference type="SAM" id="SignalP"/>
    </source>
</evidence>
<feature type="region of interest" description="Disordered" evidence="12">
    <location>
        <begin position="227"/>
        <end position="268"/>
    </location>
</feature>
<keyword evidence="16" id="KW-0418">Kinase</keyword>
<comment type="caution">
    <text evidence="16">The sequence shown here is derived from an EMBL/GenBank/DDBJ whole genome shotgun (WGS) entry which is preliminary data.</text>
</comment>
<dbReference type="InterPro" id="IPR013210">
    <property type="entry name" value="LRR_N_plant-typ"/>
</dbReference>
<feature type="transmembrane region" description="Helical" evidence="13">
    <location>
        <begin position="276"/>
        <end position="299"/>
    </location>
</feature>
<organism evidence="16 17">
    <name type="scientific">Salvia divinorum</name>
    <name type="common">Maria pastora</name>
    <name type="synonym">Diviner's sage</name>
    <dbReference type="NCBI Taxonomy" id="28513"/>
    <lineage>
        <taxon>Eukaryota</taxon>
        <taxon>Viridiplantae</taxon>
        <taxon>Streptophyta</taxon>
        <taxon>Embryophyta</taxon>
        <taxon>Tracheophyta</taxon>
        <taxon>Spermatophyta</taxon>
        <taxon>Magnoliopsida</taxon>
        <taxon>eudicotyledons</taxon>
        <taxon>Gunneridae</taxon>
        <taxon>Pentapetalae</taxon>
        <taxon>asterids</taxon>
        <taxon>lamiids</taxon>
        <taxon>Lamiales</taxon>
        <taxon>Lamiaceae</taxon>
        <taxon>Nepetoideae</taxon>
        <taxon>Mentheae</taxon>
        <taxon>Salviinae</taxon>
        <taxon>Salvia</taxon>
        <taxon>Salvia subgen. Calosphace</taxon>
    </lineage>
</organism>
<dbReference type="GO" id="GO:0005524">
    <property type="term" value="F:ATP binding"/>
    <property type="evidence" value="ECO:0007669"/>
    <property type="project" value="UniProtKB-UniRule"/>
</dbReference>
<dbReference type="AlphaFoldDB" id="A0ABD1GXZ7"/>
<feature type="compositionally biased region" description="Low complexity" evidence="12">
    <location>
        <begin position="254"/>
        <end position="265"/>
    </location>
</feature>
<dbReference type="InterPro" id="IPR000719">
    <property type="entry name" value="Prot_kinase_dom"/>
</dbReference>
<reference evidence="16 17" key="1">
    <citation type="submission" date="2024-06" db="EMBL/GenBank/DDBJ databases">
        <title>A chromosome level genome sequence of Diviner's sage (Salvia divinorum).</title>
        <authorList>
            <person name="Ford S.A."/>
            <person name="Ro D.-K."/>
            <person name="Ness R.W."/>
            <person name="Phillips M.A."/>
        </authorList>
    </citation>
    <scope>NUCLEOTIDE SEQUENCE [LARGE SCALE GENOMIC DNA]</scope>
    <source>
        <strain evidence="16">SAF-2024a</strain>
        <tissue evidence="16">Leaf</tissue>
    </source>
</reference>
<dbReference type="InterPro" id="IPR032675">
    <property type="entry name" value="LRR_dom_sf"/>
</dbReference>
<dbReference type="InterPro" id="IPR001611">
    <property type="entry name" value="Leu-rich_rpt"/>
</dbReference>
<evidence type="ECO:0000256" key="6">
    <source>
        <dbReference type="ARBA" id="ARBA00022737"/>
    </source>
</evidence>
<dbReference type="Pfam" id="PF00560">
    <property type="entry name" value="LRR_1"/>
    <property type="match status" value="3"/>
</dbReference>
<evidence type="ECO:0000313" key="16">
    <source>
        <dbReference type="EMBL" id="KAL1549043.1"/>
    </source>
</evidence>